<sequence>MTHSRAQMLARIIIRVKLGIASLEEREKLLAWLDESEENRQLHKDIIRGKCIAERLRLEDEINETTDFKQVYGKVYKRLTTRGEKQKLFIRIGIGGVVAACLCGVALVISSLWLGKGKDRIEENIVSTVRHEKVMLVLEDGKQIGLSTGVPDRIDLAQATLVGEVGRLSYEPRPDSMSLREVRHKIYTMAGGDYSLVLGDGTRVWLNAESELEYPVQFVGKERVVKLKGEAYFEVMHDSVKPFIVEAAGTRTRVMGTSFNIGAYDDENIVYTTLLSGRVEVSLTGKDGVKPIILNPGEQSLWSKGKGEFTMKKVNTEDVIAWRYGIFVFNEDDIEIVTRVLSRWYGTKFVFDRECTGKHSFSGKMSKDEKLESILKILTLAGGPEFKVEKDIVHVIEK</sequence>
<name>A0A7W6HU60_9BACT</name>
<reference evidence="4 5" key="1">
    <citation type="submission" date="2020-08" db="EMBL/GenBank/DDBJ databases">
        <title>Genomic Encyclopedia of Type Strains, Phase IV (KMG-IV): sequencing the most valuable type-strain genomes for metagenomic binning, comparative biology and taxonomic classification.</title>
        <authorList>
            <person name="Goeker M."/>
        </authorList>
    </citation>
    <scope>NUCLEOTIDE SEQUENCE [LARGE SCALE GENOMIC DNA]</scope>
    <source>
        <strain evidence="4 5">DSM 105721</strain>
    </source>
</reference>
<evidence type="ECO:0000259" key="2">
    <source>
        <dbReference type="Pfam" id="PF04773"/>
    </source>
</evidence>
<proteinExistence type="predicted"/>
<evidence type="ECO:0000256" key="1">
    <source>
        <dbReference type="SAM" id="Phobius"/>
    </source>
</evidence>
<evidence type="ECO:0000313" key="4">
    <source>
        <dbReference type="EMBL" id="MBB4025002.1"/>
    </source>
</evidence>
<dbReference type="Gene3D" id="3.55.50.30">
    <property type="match status" value="1"/>
</dbReference>
<dbReference type="Gene3D" id="2.60.120.1440">
    <property type="match status" value="1"/>
</dbReference>
<keyword evidence="1" id="KW-0812">Transmembrane</keyword>
<dbReference type="GO" id="GO:0016989">
    <property type="term" value="F:sigma factor antagonist activity"/>
    <property type="evidence" value="ECO:0007669"/>
    <property type="project" value="TreeGrafter"/>
</dbReference>
<dbReference type="InterPro" id="IPR012373">
    <property type="entry name" value="Ferrdict_sens_TM"/>
</dbReference>
<dbReference type="GeneID" id="93101214"/>
<dbReference type="Pfam" id="PF04773">
    <property type="entry name" value="FecR"/>
    <property type="match status" value="1"/>
</dbReference>
<protein>
    <submittedName>
        <fullName evidence="4">Ferric-dicitrate binding protein FerR (Iron transport regulator)</fullName>
    </submittedName>
</protein>
<feature type="domain" description="Protein FecR C-terminal" evidence="3">
    <location>
        <begin position="327"/>
        <end position="394"/>
    </location>
</feature>
<evidence type="ECO:0000259" key="3">
    <source>
        <dbReference type="Pfam" id="PF16344"/>
    </source>
</evidence>
<dbReference type="AlphaFoldDB" id="A0A7W6HU60"/>
<dbReference type="OrthoDB" id="650093at2"/>
<keyword evidence="1" id="KW-1133">Transmembrane helix</keyword>
<feature type="transmembrane region" description="Helical" evidence="1">
    <location>
        <begin position="88"/>
        <end position="114"/>
    </location>
</feature>
<dbReference type="PANTHER" id="PTHR30273:SF2">
    <property type="entry name" value="PROTEIN FECR"/>
    <property type="match status" value="1"/>
</dbReference>
<keyword evidence="5" id="KW-1185">Reference proteome</keyword>
<dbReference type="RefSeq" id="WP_124316111.1">
    <property type="nucleotide sequence ID" value="NZ_AP028155.1"/>
</dbReference>
<dbReference type="Pfam" id="PF16344">
    <property type="entry name" value="FecR_C"/>
    <property type="match status" value="1"/>
</dbReference>
<gene>
    <name evidence="4" type="ORF">GGR14_000763</name>
</gene>
<feature type="domain" description="FecR protein" evidence="2">
    <location>
        <begin position="185"/>
        <end position="280"/>
    </location>
</feature>
<comment type="caution">
    <text evidence="4">The sequence shown here is derived from an EMBL/GenBank/DDBJ whole genome shotgun (WGS) entry which is preliminary data.</text>
</comment>
<dbReference type="InterPro" id="IPR032508">
    <property type="entry name" value="FecR_C"/>
</dbReference>
<organism evidence="4 5">
    <name type="scientific">Butyricimonas faecihominis</name>
    <dbReference type="NCBI Taxonomy" id="1472416"/>
    <lineage>
        <taxon>Bacteria</taxon>
        <taxon>Pseudomonadati</taxon>
        <taxon>Bacteroidota</taxon>
        <taxon>Bacteroidia</taxon>
        <taxon>Bacteroidales</taxon>
        <taxon>Odoribacteraceae</taxon>
        <taxon>Butyricimonas</taxon>
    </lineage>
</organism>
<dbReference type="EMBL" id="JACIES010000001">
    <property type="protein sequence ID" value="MBB4025002.1"/>
    <property type="molecule type" value="Genomic_DNA"/>
</dbReference>
<keyword evidence="1" id="KW-0472">Membrane</keyword>
<dbReference type="InterPro" id="IPR006860">
    <property type="entry name" value="FecR"/>
</dbReference>
<accession>A0A7W6HU60</accession>
<dbReference type="PANTHER" id="PTHR30273">
    <property type="entry name" value="PERIPLASMIC SIGNAL SENSOR AND SIGMA FACTOR ACTIVATOR FECR-RELATED"/>
    <property type="match status" value="1"/>
</dbReference>
<dbReference type="Proteomes" id="UP000546007">
    <property type="component" value="Unassembled WGS sequence"/>
</dbReference>
<evidence type="ECO:0000313" key="5">
    <source>
        <dbReference type="Proteomes" id="UP000546007"/>
    </source>
</evidence>